<dbReference type="FunFam" id="3.90.110.10:FF:000001">
    <property type="entry name" value="Malate dehydrogenase"/>
    <property type="match status" value="1"/>
</dbReference>
<comment type="similarity">
    <text evidence="2">Belongs to the LDH/MDH superfamily. MDH type 1 family.</text>
</comment>
<keyword evidence="7 14" id="KW-0560">Oxidoreductase</keyword>
<evidence type="ECO:0000256" key="4">
    <source>
        <dbReference type="ARBA" id="ARBA00012995"/>
    </source>
</evidence>
<dbReference type="Pfam" id="PF00056">
    <property type="entry name" value="Ldh_1_N"/>
    <property type="match status" value="1"/>
</dbReference>
<dbReference type="Pfam" id="PF02866">
    <property type="entry name" value="Ldh_1_C"/>
    <property type="match status" value="1"/>
</dbReference>
<feature type="binding site" evidence="12">
    <location>
        <position position="144"/>
    </location>
    <ligand>
        <name>substrate</name>
    </ligand>
</feature>
<evidence type="ECO:0000256" key="2">
    <source>
        <dbReference type="ARBA" id="ARBA00008824"/>
    </source>
</evidence>
<feature type="binding site" evidence="13">
    <location>
        <position position="252"/>
    </location>
    <ligand>
        <name>NAD(+)</name>
        <dbReference type="ChEBI" id="CHEBI:57540"/>
    </ligand>
</feature>
<feature type="active site" description="Proton acceptor" evidence="11">
    <location>
        <position position="201"/>
    </location>
</feature>
<feature type="domain" description="Lactate/malate dehydrogenase C-terminal" evidence="16">
    <location>
        <begin position="172"/>
        <end position="331"/>
    </location>
</feature>
<reference evidence="17" key="1">
    <citation type="journal article" date="2019" name="Science">
        <title>Mutation of a bHLH transcription factor allowed almond domestication.</title>
        <authorList>
            <person name="Sanchez-Perez R."/>
            <person name="Pavan S."/>
            <person name="Mazzeo R."/>
            <person name="Moldovan C."/>
            <person name="Aiese Cigliano R."/>
            <person name="Del Cueto J."/>
            <person name="Ricciardi F."/>
            <person name="Lotti C."/>
            <person name="Ricciardi L."/>
            <person name="Dicenta F."/>
            <person name="Lopez-Marques R.L."/>
            <person name="Lindberg Moller B."/>
        </authorList>
    </citation>
    <scope>NUCLEOTIDE SEQUENCE</scope>
</reference>
<evidence type="ECO:0000259" key="16">
    <source>
        <dbReference type="Pfam" id="PF02866"/>
    </source>
</evidence>
<comment type="catalytic activity">
    <reaction evidence="10">
        <text>(S)-malate + NAD(+) = oxaloacetate + NADH + H(+)</text>
        <dbReference type="Rhea" id="RHEA:21432"/>
        <dbReference type="ChEBI" id="CHEBI:15378"/>
        <dbReference type="ChEBI" id="CHEBI:15589"/>
        <dbReference type="ChEBI" id="CHEBI:16452"/>
        <dbReference type="ChEBI" id="CHEBI:57540"/>
        <dbReference type="ChEBI" id="CHEBI:57945"/>
        <dbReference type="EC" id="1.1.1.37"/>
    </reaction>
</comment>
<feature type="binding site" evidence="12">
    <location>
        <position position="112"/>
    </location>
    <ligand>
        <name>substrate</name>
    </ligand>
</feature>
<dbReference type="InterPro" id="IPR036291">
    <property type="entry name" value="NAD(P)-bd_dom_sf"/>
</dbReference>
<feature type="binding site" evidence="13">
    <location>
        <begin position="142"/>
        <end position="144"/>
    </location>
    <ligand>
        <name>NAD(+)</name>
        <dbReference type="ChEBI" id="CHEBI:57540"/>
    </ligand>
</feature>
<evidence type="ECO:0000256" key="11">
    <source>
        <dbReference type="PIRSR" id="PIRSR000102-1"/>
    </source>
</evidence>
<accession>A0A4Y1RCG6</accession>
<evidence type="ECO:0000256" key="6">
    <source>
        <dbReference type="ARBA" id="ARBA00022946"/>
    </source>
</evidence>
<keyword evidence="6" id="KW-0809">Transit peptide</keyword>
<dbReference type="Gene3D" id="3.40.50.720">
    <property type="entry name" value="NAD(P)-binding Rossmann-like Domain"/>
    <property type="match status" value="1"/>
</dbReference>
<dbReference type="InterPro" id="IPR010097">
    <property type="entry name" value="Malate_DH_type1"/>
</dbReference>
<evidence type="ECO:0000259" key="15">
    <source>
        <dbReference type="Pfam" id="PF00056"/>
    </source>
</evidence>
<evidence type="ECO:0000313" key="17">
    <source>
        <dbReference type="EMBL" id="BBH01695.1"/>
    </source>
</evidence>
<feature type="domain" description="Lactate/malate dehydrogenase N-terminal" evidence="15">
    <location>
        <begin position="28"/>
        <end position="170"/>
    </location>
</feature>
<evidence type="ECO:0000256" key="10">
    <source>
        <dbReference type="ARBA" id="ARBA00048313"/>
    </source>
</evidence>
<dbReference type="InterPro" id="IPR001236">
    <property type="entry name" value="Lactate/malate_DH_N"/>
</dbReference>
<protein>
    <recommendedName>
        <fullName evidence="4">malate dehydrogenase</fullName>
        <ecNumber evidence="4">1.1.1.37</ecNumber>
    </recommendedName>
</protein>
<dbReference type="GO" id="GO:0019752">
    <property type="term" value="P:carboxylic acid metabolic process"/>
    <property type="evidence" value="ECO:0007669"/>
    <property type="project" value="InterPro"/>
</dbReference>
<dbReference type="CDD" id="cd01337">
    <property type="entry name" value="MDH_glyoxysomal_mitochondrial"/>
    <property type="match status" value="1"/>
</dbReference>
<evidence type="ECO:0000256" key="12">
    <source>
        <dbReference type="PIRSR" id="PIRSR000102-2"/>
    </source>
</evidence>
<feature type="binding site" evidence="13">
    <location>
        <position position="59"/>
    </location>
    <ligand>
        <name>NAD(+)</name>
        <dbReference type="ChEBI" id="CHEBI:57540"/>
    </ligand>
</feature>
<dbReference type="PANTHER" id="PTHR11540">
    <property type="entry name" value="MALATE AND LACTATE DEHYDROGENASE"/>
    <property type="match status" value="1"/>
</dbReference>
<keyword evidence="8 13" id="KW-0520">NAD</keyword>
<name>A0A4Y1RCG6_PRUDU</name>
<dbReference type="AlphaFoldDB" id="A0A4Y1RCG6"/>
<dbReference type="NCBIfam" id="TIGR01772">
    <property type="entry name" value="MDH_euk_gproteo"/>
    <property type="match status" value="1"/>
</dbReference>
<dbReference type="FunFam" id="3.40.50.720:FF:000013">
    <property type="entry name" value="Malate dehydrogenase"/>
    <property type="match status" value="1"/>
</dbReference>
<dbReference type="GO" id="GO:0005759">
    <property type="term" value="C:mitochondrial matrix"/>
    <property type="evidence" value="ECO:0007669"/>
    <property type="project" value="UniProtKB-SubCell"/>
</dbReference>
<evidence type="ECO:0000256" key="1">
    <source>
        <dbReference type="ARBA" id="ARBA00004305"/>
    </source>
</evidence>
<dbReference type="InterPro" id="IPR015955">
    <property type="entry name" value="Lactate_DH/Glyco_Ohase_4_C"/>
</dbReference>
<proteinExistence type="inferred from homology"/>
<evidence type="ECO:0000256" key="3">
    <source>
        <dbReference type="ARBA" id="ARBA00011738"/>
    </source>
</evidence>
<dbReference type="GO" id="GO:0006099">
    <property type="term" value="P:tricarboxylic acid cycle"/>
    <property type="evidence" value="ECO:0007669"/>
    <property type="project" value="UniProtKB-KW"/>
</dbReference>
<dbReference type="PANTHER" id="PTHR11540:SF58">
    <property type="entry name" value="MALATE DEHYDROGENASE 1, MITOCHONDRIAL-RELATED"/>
    <property type="match status" value="1"/>
</dbReference>
<evidence type="ECO:0000256" key="7">
    <source>
        <dbReference type="ARBA" id="ARBA00023002"/>
    </source>
</evidence>
<organism evidence="17">
    <name type="scientific">Prunus dulcis</name>
    <name type="common">Almond</name>
    <name type="synonym">Amygdalus dulcis</name>
    <dbReference type="NCBI Taxonomy" id="3755"/>
    <lineage>
        <taxon>Eukaryota</taxon>
        <taxon>Viridiplantae</taxon>
        <taxon>Streptophyta</taxon>
        <taxon>Embryophyta</taxon>
        <taxon>Tracheophyta</taxon>
        <taxon>Spermatophyta</taxon>
        <taxon>Magnoliopsida</taxon>
        <taxon>eudicotyledons</taxon>
        <taxon>Gunneridae</taxon>
        <taxon>Pentapetalae</taxon>
        <taxon>rosids</taxon>
        <taxon>fabids</taxon>
        <taxon>Rosales</taxon>
        <taxon>Rosaceae</taxon>
        <taxon>Amygdaloideae</taxon>
        <taxon>Amygdaleae</taxon>
        <taxon>Prunus</taxon>
    </lineage>
</organism>
<dbReference type="PIRSF" id="PIRSF000102">
    <property type="entry name" value="Lac_mal_DH"/>
    <property type="match status" value="1"/>
</dbReference>
<evidence type="ECO:0000256" key="8">
    <source>
        <dbReference type="ARBA" id="ARBA00023027"/>
    </source>
</evidence>
<comment type="subcellular location">
    <subcellularLocation>
        <location evidence="1">Mitochondrion matrix</location>
    </subcellularLocation>
</comment>
<evidence type="ECO:0000256" key="14">
    <source>
        <dbReference type="RuleBase" id="RU003369"/>
    </source>
</evidence>
<keyword evidence="9" id="KW-0496">Mitochondrion</keyword>
<evidence type="ECO:0000256" key="9">
    <source>
        <dbReference type="ARBA" id="ARBA00023128"/>
    </source>
</evidence>
<feature type="binding site" evidence="12">
    <location>
        <position position="106"/>
    </location>
    <ligand>
        <name>substrate</name>
    </ligand>
</feature>
<dbReference type="GO" id="GO:0030060">
    <property type="term" value="F:L-malate dehydrogenase (NAD+) activity"/>
    <property type="evidence" value="ECO:0007669"/>
    <property type="project" value="UniProtKB-EC"/>
</dbReference>
<dbReference type="EC" id="1.1.1.37" evidence="4"/>
<comment type="subunit">
    <text evidence="3">Homodimer.</text>
</comment>
<evidence type="ECO:0000256" key="13">
    <source>
        <dbReference type="PIRSR" id="PIRSR000102-3"/>
    </source>
</evidence>
<sequence>MRPSMSLVRSVQRVTRRSYSSEAVPERKVAVLGAAGGIGQPLSLLMKLNPLVSHLSLYDIAGTPGVAADVSHINTRSEVKGYAGEDQLAQALEGADVVIIPAGVPRKPGMTRDDLFNINAGIVKGLTAAIAKYCPNALINMISNPVNSTVPIAAEVLKKAGKYDEKRLFGVTTLDVVRARLSMLAKPMLMLLVNVPVVGGHAGITILPLFSQATPTANLPHDVIKALTKRTQDGGTEVVEAKAGKGSATLSMAYAGALFADACLKGLNGVPDVVECSFVQSSVTELPFFASKVRLGRNGVEEVLGLGNLSDFEKEGLESLKPELKASIEKCCQRHGHRFAVFIGVSSDRQRRAS</sequence>
<feature type="binding site" evidence="13">
    <location>
        <begin position="33"/>
        <end position="39"/>
    </location>
    <ligand>
        <name>NAD(+)</name>
        <dbReference type="ChEBI" id="CHEBI:57540"/>
    </ligand>
</feature>
<keyword evidence="5" id="KW-0816">Tricarboxylic acid cycle</keyword>
<evidence type="ECO:0000256" key="5">
    <source>
        <dbReference type="ARBA" id="ARBA00022532"/>
    </source>
</evidence>
<feature type="binding site" evidence="13">
    <location>
        <position position="119"/>
    </location>
    <ligand>
        <name>NAD(+)</name>
        <dbReference type="ChEBI" id="CHEBI:57540"/>
    </ligand>
</feature>
<dbReference type="InterPro" id="IPR022383">
    <property type="entry name" value="Lactate/malate_DH_C"/>
</dbReference>
<dbReference type="EMBL" id="AP019300">
    <property type="protein sequence ID" value="BBH01695.1"/>
    <property type="molecule type" value="Genomic_DNA"/>
</dbReference>
<feature type="binding site" evidence="12">
    <location>
        <position position="178"/>
    </location>
    <ligand>
        <name>substrate</name>
    </ligand>
</feature>
<dbReference type="SUPFAM" id="SSF56327">
    <property type="entry name" value="LDH C-terminal domain-like"/>
    <property type="match status" value="1"/>
</dbReference>
<gene>
    <name evidence="17" type="ORF">Prudu_012052</name>
</gene>
<dbReference type="InterPro" id="IPR001557">
    <property type="entry name" value="L-lactate/malate_DH"/>
</dbReference>
<dbReference type="Gene3D" id="3.90.110.10">
    <property type="entry name" value="Lactate dehydrogenase/glycoside hydrolase, family 4, C-terminal"/>
    <property type="match status" value="1"/>
</dbReference>
<dbReference type="SUPFAM" id="SSF51735">
    <property type="entry name" value="NAD(P)-binding Rossmann-fold domains"/>
    <property type="match status" value="1"/>
</dbReference>